<keyword evidence="6 7" id="KW-0472">Membrane</keyword>
<feature type="domain" description="ABC transmembrane type-1" evidence="8">
    <location>
        <begin position="97"/>
        <end position="317"/>
    </location>
</feature>
<reference evidence="9" key="1">
    <citation type="submission" date="2021-04" db="EMBL/GenBank/DDBJ databases">
        <title>Genome based classification of Actinospica acidithermotolerans sp. nov., an actinobacterium isolated from an Indonesian hot spring.</title>
        <authorList>
            <person name="Kusuma A.B."/>
            <person name="Putra K.E."/>
            <person name="Nafisah S."/>
            <person name="Loh J."/>
            <person name="Nouioui I."/>
            <person name="Goodfellow M."/>
        </authorList>
    </citation>
    <scope>NUCLEOTIDE SEQUENCE</scope>
    <source>
        <strain evidence="9">MGRD01-02</strain>
    </source>
</reference>
<evidence type="ECO:0000313" key="10">
    <source>
        <dbReference type="Proteomes" id="UP000676325"/>
    </source>
</evidence>
<dbReference type="PANTHER" id="PTHR43163">
    <property type="entry name" value="DIPEPTIDE TRANSPORT SYSTEM PERMEASE PROTEIN DPPB-RELATED"/>
    <property type="match status" value="1"/>
</dbReference>
<dbReference type="RefSeq" id="WP_212519123.1">
    <property type="nucleotide sequence ID" value="NZ_JAGSOH010000046.1"/>
</dbReference>
<evidence type="ECO:0000259" key="8">
    <source>
        <dbReference type="PROSITE" id="PS50928"/>
    </source>
</evidence>
<evidence type="ECO:0000256" key="3">
    <source>
        <dbReference type="ARBA" id="ARBA00022475"/>
    </source>
</evidence>
<dbReference type="InterPro" id="IPR035906">
    <property type="entry name" value="MetI-like_sf"/>
</dbReference>
<protein>
    <submittedName>
        <fullName evidence="9">ABC transporter permease</fullName>
    </submittedName>
</protein>
<organism evidence="9 10">
    <name type="scientific">Actinospica acidithermotolerans</name>
    <dbReference type="NCBI Taxonomy" id="2828514"/>
    <lineage>
        <taxon>Bacteria</taxon>
        <taxon>Bacillati</taxon>
        <taxon>Actinomycetota</taxon>
        <taxon>Actinomycetes</taxon>
        <taxon>Catenulisporales</taxon>
        <taxon>Actinospicaceae</taxon>
        <taxon>Actinospica</taxon>
    </lineage>
</organism>
<name>A0A941II57_9ACTN</name>
<dbReference type="Pfam" id="PF00528">
    <property type="entry name" value="BPD_transp_1"/>
    <property type="match status" value="1"/>
</dbReference>
<dbReference type="GO" id="GO:0055085">
    <property type="term" value="P:transmembrane transport"/>
    <property type="evidence" value="ECO:0007669"/>
    <property type="project" value="InterPro"/>
</dbReference>
<evidence type="ECO:0000256" key="6">
    <source>
        <dbReference type="ARBA" id="ARBA00023136"/>
    </source>
</evidence>
<keyword evidence="10" id="KW-1185">Reference proteome</keyword>
<keyword evidence="3" id="KW-1003">Cell membrane</keyword>
<evidence type="ECO:0000313" key="9">
    <source>
        <dbReference type="EMBL" id="MBR7827984.1"/>
    </source>
</evidence>
<feature type="transmembrane region" description="Helical" evidence="7">
    <location>
        <begin position="103"/>
        <end position="124"/>
    </location>
</feature>
<dbReference type="Pfam" id="PF19300">
    <property type="entry name" value="BPD_transp_1_N"/>
    <property type="match status" value="1"/>
</dbReference>
<dbReference type="Proteomes" id="UP000676325">
    <property type="component" value="Unassembled WGS sequence"/>
</dbReference>
<evidence type="ECO:0000256" key="4">
    <source>
        <dbReference type="ARBA" id="ARBA00022692"/>
    </source>
</evidence>
<feature type="transmembrane region" description="Helical" evidence="7">
    <location>
        <begin position="136"/>
        <end position="153"/>
    </location>
</feature>
<comment type="subcellular location">
    <subcellularLocation>
        <location evidence="1 7">Cell membrane</location>
        <topology evidence="1 7">Multi-pass membrane protein</topology>
    </subcellularLocation>
</comment>
<comment type="similarity">
    <text evidence="7">Belongs to the binding-protein-dependent transport system permease family.</text>
</comment>
<sequence length="327" mass="36260">MLVYSVRRLIQSIPILVASTFVIFLMVASSVDPMTPYLTKKPPLSAAQLDSLRVKFGLTKPLLQRYWDWLTGLVLHGTFGSSTQTNYHIGQQLGYAMEVTLRLVVGTILIALILAVIVGVVTAVRQYSKLDYATTTIGFLFLSLPTFWFAVLLKEWAIQFNEATGTHLFDTLWESSPNPPAGFLPQLGDAAQHMILPVVTLALLSYAAWSRFQRASMLEVLGSDYMRLARAKGLSPFRVMFRHGLRNALIPLTTQVALDTAALLSGAVITETIYSWRGMGLFFISSIQMADPNSVMAWLLVTAVFVIVMNLIADLLYAVLDPRIRLA</sequence>
<dbReference type="InterPro" id="IPR000515">
    <property type="entry name" value="MetI-like"/>
</dbReference>
<dbReference type="GO" id="GO:0005886">
    <property type="term" value="C:plasma membrane"/>
    <property type="evidence" value="ECO:0007669"/>
    <property type="project" value="UniProtKB-SubCell"/>
</dbReference>
<comment type="caution">
    <text evidence="9">The sequence shown here is derived from an EMBL/GenBank/DDBJ whole genome shotgun (WGS) entry which is preliminary data.</text>
</comment>
<dbReference type="InterPro" id="IPR045621">
    <property type="entry name" value="BPD_transp_1_N"/>
</dbReference>
<evidence type="ECO:0000256" key="7">
    <source>
        <dbReference type="RuleBase" id="RU363032"/>
    </source>
</evidence>
<evidence type="ECO:0000256" key="2">
    <source>
        <dbReference type="ARBA" id="ARBA00022448"/>
    </source>
</evidence>
<dbReference type="PANTHER" id="PTHR43163:SF6">
    <property type="entry name" value="DIPEPTIDE TRANSPORT SYSTEM PERMEASE PROTEIN DPPB-RELATED"/>
    <property type="match status" value="1"/>
</dbReference>
<keyword evidence="4 7" id="KW-0812">Transmembrane</keyword>
<dbReference type="SUPFAM" id="SSF161098">
    <property type="entry name" value="MetI-like"/>
    <property type="match status" value="1"/>
</dbReference>
<evidence type="ECO:0000256" key="1">
    <source>
        <dbReference type="ARBA" id="ARBA00004651"/>
    </source>
</evidence>
<feature type="transmembrane region" description="Helical" evidence="7">
    <location>
        <begin position="190"/>
        <end position="209"/>
    </location>
</feature>
<feature type="transmembrane region" description="Helical" evidence="7">
    <location>
        <begin position="296"/>
        <end position="320"/>
    </location>
</feature>
<evidence type="ECO:0000256" key="5">
    <source>
        <dbReference type="ARBA" id="ARBA00022989"/>
    </source>
</evidence>
<dbReference type="PROSITE" id="PS50928">
    <property type="entry name" value="ABC_TM1"/>
    <property type="match status" value="1"/>
</dbReference>
<dbReference type="Gene3D" id="1.10.3720.10">
    <property type="entry name" value="MetI-like"/>
    <property type="match status" value="1"/>
</dbReference>
<proteinExistence type="inferred from homology"/>
<dbReference type="EMBL" id="JAGSOH010000046">
    <property type="protein sequence ID" value="MBR7827984.1"/>
    <property type="molecule type" value="Genomic_DNA"/>
</dbReference>
<dbReference type="AlphaFoldDB" id="A0A941II57"/>
<feature type="transmembrane region" description="Helical" evidence="7">
    <location>
        <begin position="248"/>
        <end position="276"/>
    </location>
</feature>
<dbReference type="CDD" id="cd06261">
    <property type="entry name" value="TM_PBP2"/>
    <property type="match status" value="1"/>
</dbReference>
<gene>
    <name evidence="9" type="ORF">KDK95_16835</name>
</gene>
<accession>A0A941II57</accession>
<feature type="transmembrane region" description="Helical" evidence="7">
    <location>
        <begin position="12"/>
        <end position="31"/>
    </location>
</feature>
<keyword evidence="5 7" id="KW-1133">Transmembrane helix</keyword>
<keyword evidence="2 7" id="KW-0813">Transport</keyword>